<feature type="non-terminal residue" evidence="8">
    <location>
        <position position="840"/>
    </location>
</feature>
<feature type="compositionally biased region" description="Polar residues" evidence="5">
    <location>
        <begin position="455"/>
        <end position="480"/>
    </location>
</feature>
<evidence type="ECO:0000313" key="9">
    <source>
        <dbReference type="Proteomes" id="UP000478052"/>
    </source>
</evidence>
<feature type="compositionally biased region" description="Acidic residues" evidence="5">
    <location>
        <begin position="397"/>
        <end position="407"/>
    </location>
</feature>
<dbReference type="EMBL" id="VUJU01001817">
    <property type="protein sequence ID" value="KAF0763719.1"/>
    <property type="molecule type" value="Genomic_DNA"/>
</dbReference>
<feature type="compositionally biased region" description="Polar residues" evidence="5">
    <location>
        <begin position="747"/>
        <end position="761"/>
    </location>
</feature>
<feature type="compositionally biased region" description="Basic and acidic residues" evidence="5">
    <location>
        <begin position="481"/>
        <end position="505"/>
    </location>
</feature>
<dbReference type="GO" id="GO:0006508">
    <property type="term" value="P:proteolysis"/>
    <property type="evidence" value="ECO:0007669"/>
    <property type="project" value="UniProtKB-KW"/>
</dbReference>
<dbReference type="PANTHER" id="PTHR24276:SF98">
    <property type="entry name" value="FI18310P1-RELATED"/>
    <property type="match status" value="1"/>
</dbReference>
<evidence type="ECO:0000256" key="1">
    <source>
        <dbReference type="ARBA" id="ARBA00022670"/>
    </source>
</evidence>
<keyword evidence="9" id="KW-1185">Reference proteome</keyword>
<feature type="compositionally biased region" description="Low complexity" evidence="5">
    <location>
        <begin position="337"/>
        <end position="350"/>
    </location>
</feature>
<dbReference type="InterPro" id="IPR043504">
    <property type="entry name" value="Peptidase_S1_PA_chymotrypsin"/>
</dbReference>
<keyword evidence="3" id="KW-0720">Serine protease</keyword>
<organism evidence="8 9">
    <name type="scientific">Aphis craccivora</name>
    <name type="common">Cowpea aphid</name>
    <dbReference type="NCBI Taxonomy" id="307492"/>
    <lineage>
        <taxon>Eukaryota</taxon>
        <taxon>Metazoa</taxon>
        <taxon>Ecdysozoa</taxon>
        <taxon>Arthropoda</taxon>
        <taxon>Hexapoda</taxon>
        <taxon>Insecta</taxon>
        <taxon>Pterygota</taxon>
        <taxon>Neoptera</taxon>
        <taxon>Paraneoptera</taxon>
        <taxon>Hemiptera</taxon>
        <taxon>Sternorrhyncha</taxon>
        <taxon>Aphidomorpha</taxon>
        <taxon>Aphidoidea</taxon>
        <taxon>Aphididae</taxon>
        <taxon>Aphidini</taxon>
        <taxon>Aphis</taxon>
        <taxon>Aphis</taxon>
    </lineage>
</organism>
<feature type="region of interest" description="Disordered" evidence="5">
    <location>
        <begin position="328"/>
        <end position="840"/>
    </location>
</feature>
<feature type="compositionally biased region" description="Basic and acidic residues" evidence="5">
    <location>
        <begin position="572"/>
        <end position="597"/>
    </location>
</feature>
<accession>A0A6G0Z0E8</accession>
<feature type="compositionally biased region" description="Low complexity" evidence="5">
    <location>
        <begin position="762"/>
        <end position="774"/>
    </location>
</feature>
<keyword evidence="1" id="KW-0645">Protease</keyword>
<feature type="domain" description="Peptidase S1" evidence="7">
    <location>
        <begin position="11"/>
        <end position="234"/>
    </location>
</feature>
<feature type="compositionally biased region" description="Low complexity" evidence="5">
    <location>
        <begin position="662"/>
        <end position="687"/>
    </location>
</feature>
<proteinExistence type="predicted"/>
<evidence type="ECO:0000256" key="3">
    <source>
        <dbReference type="ARBA" id="ARBA00022825"/>
    </source>
</evidence>
<comment type="caution">
    <text evidence="8">The sequence shown here is derived from an EMBL/GenBank/DDBJ whole genome shotgun (WGS) entry which is preliminary data.</text>
</comment>
<sequence length="840" mass="94280">MDKFKYIIQIVLFGFLILKESSLNPLHNEKKCSSSSQAQNEQFPYIVLIRVHSNGEMLCQGTFIDVNWVLTSAYCINTTSNIPLNNIDIVMQNNKTHILKPKKVIETKYNDVALIKIEKSMITNSMVTPIKLATGDLSNNTECVVTSLQKQSSNDLSLIYWDVVNILKQKFDKSEWYLEDTICHSQLWNLLQNTTDNGTPLICNNHLYGIYSLNEPNIFNNILKYNSWIKNLINPISLDTASETYMTNFVSNLNSISDTNSIVTEFDTNNMSSPDNVYKRTYSKPIFTSSVNTQKQKRSIEVNVEYNSLSIEPTLMKDTESTEFVKINSDSLEETPEIPTNTTNSDDSTSLKSPTQSYSSDTIIKKSSISEKSASNSSLSTSITEDTSHREYTKENEDNEETWDELSSESPTKETKNPNETVYPEEILETEESQDKPSSTEETVNTEETMDKSSFEPSTIQSSTTEKFASSSNPSTTITGKTEKPEVTKYTKDNEDTEETWDKPSSESPTEETETTKETVYTTEILETEESQDKPSSTEETVNTEEIVETEETLDKSSFEPSTIQSSTTEKFASKKPEVTKYTKDNEDTEETWDKPSSESPTEETETTKETVYTEETEYSEETKYTEETEYTEATEYTEETKSTEETDYTEVTDYTSDDSSELSTPVIPTTQSSTTIISTLSTNPSTAKSEETEATDNTEGPYSEKPSTRRPITQSSTTKESTLSTNPLTAKSEETIATEDGPFTETIKTTVTDGTKQTSQTETSVTYSSTITTIKLPDITTSQSSPETNTTPSDHGDESNTTTTTTTPTTTSIRTVVTYDISDPRESSTFVDDQYQDKS</sequence>
<dbReference type="Proteomes" id="UP000478052">
    <property type="component" value="Unassembled WGS sequence"/>
</dbReference>
<feature type="compositionally biased region" description="Polar residues" evidence="5">
    <location>
        <begin position="559"/>
        <end position="571"/>
    </location>
</feature>
<gene>
    <name evidence="8" type="ORF">FWK35_00020857</name>
</gene>
<evidence type="ECO:0000313" key="8">
    <source>
        <dbReference type="EMBL" id="KAF0763719.1"/>
    </source>
</evidence>
<feature type="compositionally biased region" description="Polar residues" evidence="5">
    <location>
        <begin position="780"/>
        <end position="794"/>
    </location>
</feature>
<dbReference type="PROSITE" id="PS50240">
    <property type="entry name" value="TRYPSIN_DOM"/>
    <property type="match status" value="1"/>
</dbReference>
<feature type="compositionally biased region" description="Acidic residues" evidence="5">
    <location>
        <begin position="628"/>
        <end position="638"/>
    </location>
</feature>
<dbReference type="InterPro" id="IPR009003">
    <property type="entry name" value="Peptidase_S1_PA"/>
</dbReference>
<keyword evidence="6" id="KW-0732">Signal</keyword>
<feature type="compositionally biased region" description="Acidic residues" evidence="5">
    <location>
        <begin position="646"/>
        <end position="661"/>
    </location>
</feature>
<dbReference type="SUPFAM" id="SSF50494">
    <property type="entry name" value="Trypsin-like serine proteases"/>
    <property type="match status" value="1"/>
</dbReference>
<feature type="compositionally biased region" description="Polar residues" evidence="5">
    <location>
        <begin position="711"/>
        <end position="730"/>
    </location>
</feature>
<dbReference type="Pfam" id="PF00089">
    <property type="entry name" value="Trypsin"/>
    <property type="match status" value="1"/>
</dbReference>
<evidence type="ECO:0000259" key="7">
    <source>
        <dbReference type="PROSITE" id="PS50240"/>
    </source>
</evidence>
<keyword evidence="2" id="KW-0378">Hydrolase</keyword>
<dbReference type="InterPro" id="IPR001254">
    <property type="entry name" value="Trypsin_dom"/>
</dbReference>
<feature type="compositionally biased region" description="Low complexity" evidence="5">
    <location>
        <begin position="802"/>
        <end position="812"/>
    </location>
</feature>
<evidence type="ECO:0000256" key="6">
    <source>
        <dbReference type="SAM" id="SignalP"/>
    </source>
</evidence>
<feature type="chain" id="PRO_5026036178" evidence="6">
    <location>
        <begin position="24"/>
        <end position="840"/>
    </location>
</feature>
<dbReference type="InterPro" id="IPR050430">
    <property type="entry name" value="Peptidase_S1"/>
</dbReference>
<dbReference type="AlphaFoldDB" id="A0A6G0Z0E8"/>
<reference evidence="8 9" key="1">
    <citation type="submission" date="2019-08" db="EMBL/GenBank/DDBJ databases">
        <title>Whole genome of Aphis craccivora.</title>
        <authorList>
            <person name="Voronova N.V."/>
            <person name="Shulinski R.S."/>
            <person name="Bandarenka Y.V."/>
            <person name="Zhorov D.G."/>
            <person name="Warner D."/>
        </authorList>
    </citation>
    <scope>NUCLEOTIDE SEQUENCE [LARGE SCALE GENOMIC DNA]</scope>
    <source>
        <strain evidence="8">180601</strain>
        <tissue evidence="8">Whole Body</tissue>
    </source>
</reference>
<feature type="signal peptide" evidence="6">
    <location>
        <begin position="1"/>
        <end position="23"/>
    </location>
</feature>
<dbReference type="GO" id="GO:0004252">
    <property type="term" value="F:serine-type endopeptidase activity"/>
    <property type="evidence" value="ECO:0007669"/>
    <property type="project" value="InterPro"/>
</dbReference>
<dbReference type="SMART" id="SM00020">
    <property type="entry name" value="Tryp_SPc"/>
    <property type="match status" value="1"/>
</dbReference>
<dbReference type="PANTHER" id="PTHR24276">
    <property type="entry name" value="POLYSERASE-RELATED"/>
    <property type="match status" value="1"/>
</dbReference>
<dbReference type="OrthoDB" id="5565075at2759"/>
<keyword evidence="4" id="KW-1015">Disulfide bond</keyword>
<feature type="compositionally biased region" description="Low complexity" evidence="5">
    <location>
        <begin position="357"/>
        <end position="384"/>
    </location>
</feature>
<evidence type="ECO:0000256" key="2">
    <source>
        <dbReference type="ARBA" id="ARBA00022801"/>
    </source>
</evidence>
<protein>
    <submittedName>
        <fullName evidence="8">Mucin-5AC-like</fullName>
    </submittedName>
</protein>
<evidence type="ECO:0000256" key="4">
    <source>
        <dbReference type="ARBA" id="ARBA00023157"/>
    </source>
</evidence>
<dbReference type="Gene3D" id="2.40.10.10">
    <property type="entry name" value="Trypsin-like serine proteases"/>
    <property type="match status" value="2"/>
</dbReference>
<feature type="compositionally biased region" description="Basic and acidic residues" evidence="5">
    <location>
        <begin position="386"/>
        <end position="396"/>
    </location>
</feature>
<name>A0A6G0Z0E8_APHCR</name>
<feature type="compositionally biased region" description="Acidic residues" evidence="5">
    <location>
        <begin position="542"/>
        <end position="552"/>
    </location>
</feature>
<evidence type="ECO:0000256" key="5">
    <source>
        <dbReference type="SAM" id="MobiDB-lite"/>
    </source>
</evidence>